<dbReference type="InterPro" id="IPR014853">
    <property type="entry name" value="VWF/SSPO/ZAN-like_Cys-rich_dom"/>
</dbReference>
<dbReference type="SUPFAM" id="SSF57567">
    <property type="entry name" value="Serine protease inhibitors"/>
    <property type="match status" value="2"/>
</dbReference>
<dbReference type="PROSITE" id="PS01186">
    <property type="entry name" value="EGF_2"/>
    <property type="match status" value="1"/>
</dbReference>
<evidence type="ECO:0000256" key="6">
    <source>
        <dbReference type="ARBA" id="ARBA00022737"/>
    </source>
</evidence>
<feature type="domain" description="MAM" evidence="13">
    <location>
        <begin position="167"/>
        <end position="324"/>
    </location>
</feature>
<dbReference type="PROSITE" id="PS50026">
    <property type="entry name" value="EGF_3"/>
    <property type="match status" value="1"/>
</dbReference>
<dbReference type="InterPro" id="IPR001846">
    <property type="entry name" value="VWF_type-D"/>
</dbReference>
<dbReference type="SMART" id="SM00832">
    <property type="entry name" value="C8"/>
    <property type="match status" value="3"/>
</dbReference>
<feature type="domain" description="VWFD" evidence="14">
    <location>
        <begin position="2144"/>
        <end position="2320"/>
    </location>
</feature>
<evidence type="ECO:0000256" key="10">
    <source>
        <dbReference type="PROSITE-ProRule" id="PRU00076"/>
    </source>
</evidence>
<keyword evidence="9" id="KW-0325">Glycoprotein</keyword>
<dbReference type="PROSITE" id="PS00010">
    <property type="entry name" value="ASX_HYDROXYL"/>
    <property type="match status" value="1"/>
</dbReference>
<feature type="domain" description="EGF-like" evidence="12">
    <location>
        <begin position="2482"/>
        <end position="2518"/>
    </location>
</feature>
<dbReference type="STRING" id="28377.ENSACAP00000017984"/>
<feature type="domain" description="MAM" evidence="13">
    <location>
        <begin position="327"/>
        <end position="491"/>
    </location>
</feature>
<dbReference type="FunFam" id="2.10.25.10:FF:000055">
    <property type="entry name" value="alpha-tectorin isoform X1"/>
    <property type="match status" value="2"/>
</dbReference>
<feature type="disulfide bond" evidence="10">
    <location>
        <begin position="2508"/>
        <end position="2517"/>
    </location>
</feature>
<evidence type="ECO:0000256" key="2">
    <source>
        <dbReference type="ARBA" id="ARBA00009738"/>
    </source>
</evidence>
<feature type="compositionally biased region" description="Polar residues" evidence="11">
    <location>
        <begin position="584"/>
        <end position="609"/>
    </location>
</feature>
<dbReference type="CDD" id="cd00054">
    <property type="entry name" value="EGF_CA"/>
    <property type="match status" value="1"/>
</dbReference>
<dbReference type="Pfam" id="PF01826">
    <property type="entry name" value="TIL"/>
    <property type="match status" value="2"/>
</dbReference>
<keyword evidence="5" id="KW-0732">Signal</keyword>
<dbReference type="SUPFAM" id="SSF49899">
    <property type="entry name" value="Concanavalin A-like lectins/glucanases"/>
    <property type="match status" value="3"/>
</dbReference>
<keyword evidence="6" id="KW-0677">Repeat</keyword>
<dbReference type="Pfam" id="PF00094">
    <property type="entry name" value="VWD"/>
    <property type="match status" value="3"/>
</dbReference>
<dbReference type="InterPro" id="IPR036084">
    <property type="entry name" value="Ser_inhib-like_sf"/>
</dbReference>
<dbReference type="InterPro" id="IPR025615">
    <property type="entry name" value="TILa_dom"/>
</dbReference>
<evidence type="ECO:0000256" key="8">
    <source>
        <dbReference type="ARBA" id="ARBA00023157"/>
    </source>
</evidence>
<dbReference type="InterPro" id="IPR000152">
    <property type="entry name" value="EGF-type_Asp/Asn_hydroxyl_site"/>
</dbReference>
<feature type="compositionally biased region" description="Low complexity" evidence="11">
    <location>
        <begin position="638"/>
        <end position="970"/>
    </location>
</feature>
<feature type="compositionally biased region" description="Low complexity" evidence="11">
    <location>
        <begin position="1004"/>
        <end position="1079"/>
    </location>
</feature>
<feature type="region of interest" description="Disordered" evidence="11">
    <location>
        <begin position="1125"/>
        <end position="1155"/>
    </location>
</feature>
<keyword evidence="4 10" id="KW-0245">EGF-like domain</keyword>
<dbReference type="SUPFAM" id="SSF57196">
    <property type="entry name" value="EGF/Laminin"/>
    <property type="match status" value="1"/>
</dbReference>
<dbReference type="InterPro" id="IPR000998">
    <property type="entry name" value="MAM_dom"/>
</dbReference>
<evidence type="ECO:0000256" key="1">
    <source>
        <dbReference type="ARBA" id="ARBA00004236"/>
    </source>
</evidence>
<keyword evidence="16" id="KW-1185">Reference proteome</keyword>
<dbReference type="InterPro" id="IPR052749">
    <property type="entry name" value="Alpha-tectorin"/>
</dbReference>
<dbReference type="GO" id="GO:0031012">
    <property type="term" value="C:extracellular matrix"/>
    <property type="evidence" value="ECO:0000318"/>
    <property type="project" value="GO_Central"/>
</dbReference>
<dbReference type="Gene3D" id="2.60.120.200">
    <property type="match status" value="3"/>
</dbReference>
<dbReference type="InParanoid" id="H9GQ52"/>
<feature type="compositionally biased region" description="Low complexity" evidence="11">
    <location>
        <begin position="530"/>
        <end position="579"/>
    </location>
</feature>
<comment type="subcellular location">
    <subcellularLocation>
        <location evidence="1">Cell membrane</location>
    </subcellularLocation>
</comment>
<dbReference type="GO" id="GO:0005615">
    <property type="term" value="C:extracellular space"/>
    <property type="evidence" value="ECO:0000318"/>
    <property type="project" value="GO_Central"/>
</dbReference>
<dbReference type="SMART" id="SM00181">
    <property type="entry name" value="EGF"/>
    <property type="match status" value="1"/>
</dbReference>
<evidence type="ECO:0008006" key="17">
    <source>
        <dbReference type="Google" id="ProtNLM"/>
    </source>
</evidence>
<evidence type="ECO:0000256" key="9">
    <source>
        <dbReference type="ARBA" id="ARBA00023180"/>
    </source>
</evidence>
<accession>H9GQ52</accession>
<feature type="compositionally biased region" description="Low complexity" evidence="11">
    <location>
        <begin position="1088"/>
        <end position="1111"/>
    </location>
</feature>
<feature type="domain" description="VWFD" evidence="14">
    <location>
        <begin position="1747"/>
        <end position="1926"/>
    </location>
</feature>
<feature type="compositionally biased region" description="Low complexity" evidence="11">
    <location>
        <begin position="1170"/>
        <end position="1207"/>
    </location>
</feature>
<dbReference type="InterPro" id="IPR001881">
    <property type="entry name" value="EGF-like_Ca-bd_dom"/>
</dbReference>
<evidence type="ECO:0000256" key="7">
    <source>
        <dbReference type="ARBA" id="ARBA00023136"/>
    </source>
</evidence>
<evidence type="ECO:0000256" key="3">
    <source>
        <dbReference type="ARBA" id="ARBA00022475"/>
    </source>
</evidence>
<dbReference type="CDD" id="cd19941">
    <property type="entry name" value="TIL"/>
    <property type="match status" value="2"/>
</dbReference>
<keyword evidence="8 10" id="KW-1015">Disulfide bond</keyword>
<dbReference type="Pfam" id="PF00008">
    <property type="entry name" value="EGF"/>
    <property type="match status" value="1"/>
</dbReference>
<reference evidence="15" key="3">
    <citation type="submission" date="2025-09" db="UniProtKB">
        <authorList>
            <consortium name="Ensembl"/>
        </authorList>
    </citation>
    <scope>IDENTIFICATION</scope>
</reference>
<evidence type="ECO:0000313" key="15">
    <source>
        <dbReference type="Ensembl" id="ENSACAP00000017984.2"/>
    </source>
</evidence>
<name>H9GQ52_ANOCA</name>
<dbReference type="Ensembl" id="ENSACAT00000026232.3">
    <property type="protein sequence ID" value="ENSACAP00000017984.2"/>
    <property type="gene ID" value="ENSACAG00000010457.4"/>
</dbReference>
<reference evidence="15" key="2">
    <citation type="submission" date="2025-08" db="UniProtKB">
        <authorList>
            <consortium name="Ensembl"/>
        </authorList>
    </citation>
    <scope>IDENTIFICATION</scope>
</reference>
<reference evidence="15" key="1">
    <citation type="submission" date="2009-12" db="EMBL/GenBank/DDBJ databases">
        <title>The Genome Sequence of Anolis carolinensis (Green Anole Lizard).</title>
        <authorList>
            <consortium name="The Genome Sequencing Platform"/>
            <person name="Di Palma F."/>
            <person name="Alfoldi J."/>
            <person name="Heiman D."/>
            <person name="Young S."/>
            <person name="Grabherr M."/>
            <person name="Johnson J."/>
            <person name="Lander E.S."/>
            <person name="Lindblad-Toh K."/>
        </authorList>
    </citation>
    <scope>NUCLEOTIDE SEQUENCE [LARGE SCALE GENOMIC DNA]</scope>
    <source>
        <strain evidence="15">JBL SC #1</strain>
    </source>
</reference>
<feature type="compositionally biased region" description="Low complexity" evidence="11">
    <location>
        <begin position="499"/>
        <end position="512"/>
    </location>
</feature>
<evidence type="ECO:0000313" key="16">
    <source>
        <dbReference type="Proteomes" id="UP000001646"/>
    </source>
</evidence>
<dbReference type="FunFam" id="2.10.25.10:FF:000255">
    <property type="entry name" value="Sushi, nidogen and EGF-like domains 1"/>
    <property type="match status" value="1"/>
</dbReference>
<feature type="compositionally biased region" description="Polar residues" evidence="11">
    <location>
        <begin position="971"/>
        <end position="1003"/>
    </location>
</feature>
<dbReference type="Bgee" id="ENSACAG00000010457">
    <property type="expression patterns" value="Expressed in brain"/>
</dbReference>
<dbReference type="SMART" id="SM00179">
    <property type="entry name" value="EGF_CA"/>
    <property type="match status" value="1"/>
</dbReference>
<dbReference type="PANTHER" id="PTHR46160:SF9">
    <property type="entry name" value="PROTEIN PRY2-RELATED"/>
    <property type="match status" value="1"/>
</dbReference>
<dbReference type="GO" id="GO:0005509">
    <property type="term" value="F:calcium ion binding"/>
    <property type="evidence" value="ECO:0007669"/>
    <property type="project" value="InterPro"/>
</dbReference>
<evidence type="ECO:0000259" key="12">
    <source>
        <dbReference type="PROSITE" id="PS50026"/>
    </source>
</evidence>
<dbReference type="InterPro" id="IPR002919">
    <property type="entry name" value="TIL_dom"/>
</dbReference>
<dbReference type="CDD" id="cd06263">
    <property type="entry name" value="MAM"/>
    <property type="match status" value="3"/>
</dbReference>
<keyword evidence="7" id="KW-0472">Membrane</keyword>
<comment type="similarity">
    <text evidence="2">Belongs to the nephronectin family.</text>
</comment>
<evidence type="ECO:0000259" key="13">
    <source>
        <dbReference type="PROSITE" id="PS50060"/>
    </source>
</evidence>
<evidence type="ECO:0000259" key="14">
    <source>
        <dbReference type="PROSITE" id="PS51233"/>
    </source>
</evidence>
<proteinExistence type="inferred from homology"/>
<dbReference type="GO" id="GO:0005886">
    <property type="term" value="C:plasma membrane"/>
    <property type="evidence" value="ECO:0007669"/>
    <property type="project" value="UniProtKB-SubCell"/>
</dbReference>
<dbReference type="Proteomes" id="UP000001646">
    <property type="component" value="Unplaced"/>
</dbReference>
<dbReference type="GO" id="GO:0005201">
    <property type="term" value="F:extracellular matrix structural constituent"/>
    <property type="evidence" value="ECO:0000318"/>
    <property type="project" value="GO_Central"/>
</dbReference>
<dbReference type="InterPro" id="IPR013320">
    <property type="entry name" value="ConA-like_dom_sf"/>
</dbReference>
<sequence>LPSCDFDDAERPFCGWTQSEDGGGQWLRGDGPRPGQSPGPPGGKPERREYYIYPEAGKTVQLQSPALDPDAAEICVEFLYYLYSFSAGAQLVVKVQDASGNVSTLWTKGGMQSSSWLLGTVTVQNPVRRPFQVIFCQVPLASTSTEGFFLTCSLSAAYCFCPAACVTGCDFDTTDDLCGWENPAEGDIQWEQWPGAGDDPNVGPEDDFSKPGFGSYMLLDSLDPKSSGTALLKSPPYESPGGCLSLDFHYTLHGVSSDTTLKVYAAAVAGRHAHSLAHGEHGPNWNPGVVNYTGTAEVQFVFEGTYRGKPGLAVDSVHISPCEEVFAQCDFNDNANPFCGWVGSGDDDVSWTRTNHSTPTEETGPPGDYPDGKGYYIYAEGGSLKPGQSLRLTSRAFCTDTEACVEFYYYMHGIVQVQTQLRVLLEGPSGTEVLLWTRGGIQSPVWLLGSVTVPYGGPQPSRVLFEVVRGSHPYLDVALDNISVRRGPCSANKKHPAISPGSGTPLPPTTSSIATSTHAGPVVTLPPWSPGTSRSTTTSSAPTSHVVPTTHSNTTPQDPTLTSPTTTTTTTTSSSTATTRDSHVSNTTPTTSGQDNQTTPGVPNQQPAPGTQPPLLLSQPATPKQSTTSTTASHGNITSTPTTSVTKTSTTSTTLSPGSTTTTAAITTSDSKTSTTSTTTTHGNTTTTPACTTSISRTSTTSTTASPGSTTTTAAITTSDSKTSTISTTASHGNTTSTSAPTTSVSETSTTSTTASPGNTTTTAAITTSDYKTSTISTTTSHGNTTSTPAPTTSVSKTSTTSTTASHSNTTTTATITTSDSKTSTTSTTASHSNITTTATPATSSTHHTQLPITSQTSPTHGSTTSTPTMTSQGSFTTSTTSPATTSTSSDSKTSTTSTTASQDNTTVATSPSTTPSPTQLPITSPTSGSRPSTTTGHTSHVTTAGSSTSHPSVTTAGPTPPKSSTTATTHISPSTSLSSHTAPSHNQTSATQGSPSPGHTTASPSTTRQTSPITTSTATTKITTISTTTISSSPTTHTTGHPTTTSGTTLQVNTTTTQSSTTLTTSPHTSSTILSPGGPTSGPPSPTVTRTTTHGKTTSTGPLLTSSVSPSTLHTTMVSHVNATSTTASTKSTPTTPGCGHSSPTTTSPNSTHTSATTIAIITTKSSVDTTVSTTTRPPIRTTTTQHTTSHAAIESSRTTITTTERSSTKMPVSPEATTTTTTLQTTTAKPIPTQGASTGTIVTSTVPVAPPGKWLYEFPNSRGRSNSCLWQRRMKASSNDNPMPLYKWAKEKVLVFCTIKPVGIYQRVSWGFLLAEDLPTGLTHTRGNVSNFPKFWVKPVRCVVPDSSLSLPTDQGICTISGDPHYTTYDGRLFHFMGTCTYLLSTVCNATSDLPTFRVQATNEHRGANKQVSYVKSVRVEVYGIEIVLLKARRVTVTGQRVTLPVSVAEDRVSVRLSGTFVLIQTDFGLSVRFDGNHHAEVSVPPSYYGYVCGLCGNYNGEASDDNLMPDGTSAGTDADKLGESWQVPDAGDEGCSNTGDPGECDKDLAAEAEKPSSCGILTDPQGPFSPCHSKIPPEGFFESCVYDFCGTGGDTSTLCFALQSYADRCAQAGVNIAWRNNSFCSLNCPPGSSYSPCTPSCPATCLDGPSEPGCPGQPCLEGCVCDDDLVLSGETCVPISQCGCTDDSGQYHPVGDSWMADSNCTEHCTCGAQNNVTCEEWSCSPVQECRSEEGLLGCQDTGVAACHVAGDPHYYTFDGAMVSFMGTCTYTLVGLCQSDPRLPSFTITAKNEERGQPEASYLRQVTLQLHGYTVTLQKSRRVLIDGQRVRTPVEGRIPGVSITSSGIYVILETDFGLVVKFDGNHHLEIQLPGTYFDKVCGMCGNFNNHSQDDLLMPNGHLAASDSQFGNSWKAPGDADPGCASLPKHCVERKNDREDLEPHCSPEEMERLSGLCGEILGRKYQRCHAVIDPRPFIQNCLFDLCEYDGMASVLCDNVQSYVEACKSQGVTGLSWRNSTFCPLPCPPHSHYTECASPCPATCCNLYAPATCQSRTTCVEGCTCDRGYVLSDDTCVSAHNCGCLDSQHEYHSPGDTWVTLDCREHCTCLGGGKISCRAFECLSGSLCVLSSTGQRFCQPREFHQCVISGDPHYRTFDRFVHHFQGRSTYALSQTLLDLPSVLEPFSVAGRNRRRFPFHRFSFLREVYISVYGYSITLMQRRKMLVSNTPRTPASETHMVEKHLVFLVGNKMTDFGLTVSFDGRDFAEITLPSTYQNRVGGLCGNYDGRRNNEYMRPDGTWTRSLNTFGNSWEVSVQREMKAAMPSLFGPPFSRREEPSDDEDVETGFDIDCSPEQLMFVNGTDVCGALSDPVGPFSACHSKVSPDTFQESCVYDLCALFNDTELLCQDYEAYAQGLLPPTHDVSCGCTWNNQYYQINDSFWTEDCSQRCFCRTTGPPECQDAGCAPGEACALANFTRGCFQVTPCLSSPCQNEGTCLDESEGFLCLCPEGYAGPRCEEALLDEAPATSLPLHTTTSSPTTSKPYFTSFLYFV</sequence>
<dbReference type="Gene3D" id="2.10.25.10">
    <property type="entry name" value="Laminin"/>
    <property type="match status" value="3"/>
</dbReference>
<feature type="region of interest" description="Disordered" evidence="11">
    <location>
        <begin position="489"/>
        <end position="1111"/>
    </location>
</feature>
<dbReference type="SMART" id="SM00137">
    <property type="entry name" value="MAM"/>
    <property type="match status" value="3"/>
</dbReference>
<protein>
    <recommendedName>
        <fullName evidence="17">Zonadhesin</fullName>
    </recommendedName>
</protein>
<dbReference type="InterPro" id="IPR001007">
    <property type="entry name" value="VWF_dom"/>
</dbReference>
<dbReference type="SMART" id="SM00216">
    <property type="entry name" value="VWD"/>
    <property type="match status" value="3"/>
</dbReference>
<dbReference type="PROSITE" id="PS51233">
    <property type="entry name" value="VWFD"/>
    <property type="match status" value="3"/>
</dbReference>
<dbReference type="Pfam" id="PF12714">
    <property type="entry name" value="TILa"/>
    <property type="match status" value="3"/>
</dbReference>
<dbReference type="Pfam" id="PF00629">
    <property type="entry name" value="MAM"/>
    <property type="match status" value="3"/>
</dbReference>
<feature type="compositionally biased region" description="Polar residues" evidence="11">
    <location>
        <begin position="619"/>
        <end position="637"/>
    </location>
</feature>
<evidence type="ECO:0000256" key="11">
    <source>
        <dbReference type="SAM" id="MobiDB-lite"/>
    </source>
</evidence>
<comment type="caution">
    <text evidence="10">Lacks conserved residue(s) required for the propagation of feature annotation.</text>
</comment>
<dbReference type="SMART" id="SM00215">
    <property type="entry name" value="VWC_out"/>
    <property type="match status" value="2"/>
</dbReference>
<evidence type="ECO:0000256" key="5">
    <source>
        <dbReference type="ARBA" id="ARBA00022729"/>
    </source>
</evidence>
<feature type="compositionally biased region" description="Low complexity" evidence="11">
    <location>
        <begin position="1219"/>
        <end position="1229"/>
    </location>
</feature>
<organism evidence="15 16">
    <name type="scientific">Anolis carolinensis</name>
    <name type="common">Green anole</name>
    <name type="synonym">American chameleon</name>
    <dbReference type="NCBI Taxonomy" id="28377"/>
    <lineage>
        <taxon>Eukaryota</taxon>
        <taxon>Metazoa</taxon>
        <taxon>Chordata</taxon>
        <taxon>Craniata</taxon>
        <taxon>Vertebrata</taxon>
        <taxon>Euteleostomi</taxon>
        <taxon>Lepidosauria</taxon>
        <taxon>Squamata</taxon>
        <taxon>Bifurcata</taxon>
        <taxon>Unidentata</taxon>
        <taxon>Episquamata</taxon>
        <taxon>Toxicofera</taxon>
        <taxon>Iguania</taxon>
        <taxon>Dactyloidae</taxon>
        <taxon>Anolis</taxon>
    </lineage>
</organism>
<feature type="region of interest" description="Disordered" evidence="11">
    <location>
        <begin position="1170"/>
        <end position="1240"/>
    </location>
</feature>
<evidence type="ECO:0000256" key="4">
    <source>
        <dbReference type="ARBA" id="ARBA00022536"/>
    </source>
</evidence>
<dbReference type="PANTHER" id="PTHR46160">
    <property type="entry name" value="ALPHA-TECTORIN-RELATED"/>
    <property type="match status" value="1"/>
</dbReference>
<dbReference type="Pfam" id="PF08742">
    <property type="entry name" value="C8"/>
    <property type="match status" value="3"/>
</dbReference>
<dbReference type="GeneTree" id="ENSGT00940000156850"/>
<dbReference type="eggNOG" id="KOG1216">
    <property type="taxonomic scope" value="Eukaryota"/>
</dbReference>
<keyword evidence="3" id="KW-1003">Cell membrane</keyword>
<dbReference type="InterPro" id="IPR000742">
    <property type="entry name" value="EGF"/>
</dbReference>
<dbReference type="PROSITE" id="PS50060">
    <property type="entry name" value="MAM_2"/>
    <property type="match status" value="3"/>
</dbReference>
<feature type="domain" description="VWFD" evidence="14">
    <location>
        <begin position="1358"/>
        <end position="1539"/>
    </location>
</feature>
<dbReference type="PROSITE" id="PS00022">
    <property type="entry name" value="EGF_1"/>
    <property type="match status" value="1"/>
</dbReference>
<feature type="region of interest" description="Disordered" evidence="11">
    <location>
        <begin position="1"/>
        <end position="46"/>
    </location>
</feature>
<feature type="domain" description="MAM" evidence="13">
    <location>
        <begin position="2"/>
        <end position="163"/>
    </location>
</feature>